<sequence length="685" mass="74179">MVVVVGSQGNRVALDPVARQRLRPTDTTGLAAGIAKGLGELSGQVMDAAELRAQIEAEQDDREAKQALINWDAEASTLVYDPNEGAMFRGGKAALDAYTPTTQALRTKAREAEDGLTAPRAKALFKERVTPQILQFDSALARHTAVERSKFDNAQTEALVSSAKMNGGAAWQDPDLVEQYVLQARDYLGDMARRPMNGWSEEQLQQERLRAESDIRTDVATRMIDASVEDAEAWYRQHEGGFTPDQGRQVSDRIRVQRARNEAEARRQQAEVEAQAAQQRREQREQLDTLRVNLDAGAGGAADWEALAIGYEALDDSSSAASARLRAGETRVTEQYRGASLSDIDGRINELTAQTAGKGLVPDQAAELNGLRKVRDQTKARLDAPGGLMAQLQLATGQQLAPLSDDASFQRRANTALAAARRYGSPSIEPLTEAELPQLRALVAGNSAERTKALEEIARFRDPRAIRGAAKQVAGADDGAFRIASTLMLQPGGSMNARDVLRGADAQRTNPDAFRAQEARLLFNQYAGPALAGMPDYAGDVFDAAKSLYFARTTRAGGTAWSADAFRTAVATVTGQYRNGQGQVIGGFTRVQGVPVSLPSGWTHDGLMRRIARGERDDLIGASINGSPVWPDGTNVSLGQIRQLIPVRLGETVYGFRDKSGAGLVQSKNVRGQPYTIDVTRLPWK</sequence>
<keyword evidence="3" id="KW-1185">Reference proteome</keyword>
<feature type="region of interest" description="Disordered" evidence="1">
    <location>
        <begin position="259"/>
        <end position="284"/>
    </location>
</feature>
<organism evidence="2 3">
    <name type="scientific">Sphingomonas qomolangmaensis</name>
    <dbReference type="NCBI Taxonomy" id="2918765"/>
    <lineage>
        <taxon>Bacteria</taxon>
        <taxon>Pseudomonadati</taxon>
        <taxon>Pseudomonadota</taxon>
        <taxon>Alphaproteobacteria</taxon>
        <taxon>Sphingomonadales</taxon>
        <taxon>Sphingomonadaceae</taxon>
        <taxon>Sphingomonas</taxon>
    </lineage>
</organism>
<protein>
    <submittedName>
        <fullName evidence="2">Uncharacterized protein</fullName>
    </submittedName>
</protein>
<evidence type="ECO:0000313" key="3">
    <source>
        <dbReference type="Proteomes" id="UP001058533"/>
    </source>
</evidence>
<dbReference type="EMBL" id="CP101740">
    <property type="protein sequence ID" value="UUL83450.1"/>
    <property type="molecule type" value="Genomic_DNA"/>
</dbReference>
<reference evidence="2" key="1">
    <citation type="submission" date="2022-07" db="EMBL/GenBank/DDBJ databases">
        <title>Sphingomonas sp. nov., a novel bacterium isolated from the north slope of the Mount Everest.</title>
        <authorList>
            <person name="Cui X."/>
            <person name="Liu Y."/>
        </authorList>
    </citation>
    <scope>NUCLEOTIDE SEQUENCE</scope>
    <source>
        <strain evidence="2">S5-59</strain>
    </source>
</reference>
<dbReference type="Proteomes" id="UP001058533">
    <property type="component" value="Chromosome"/>
</dbReference>
<evidence type="ECO:0000256" key="1">
    <source>
        <dbReference type="SAM" id="MobiDB-lite"/>
    </source>
</evidence>
<proteinExistence type="predicted"/>
<name>A0ABY5L901_9SPHN</name>
<dbReference type="RefSeq" id="WP_256507289.1">
    <property type="nucleotide sequence ID" value="NZ_CP101740.1"/>
</dbReference>
<feature type="compositionally biased region" description="Basic and acidic residues" evidence="1">
    <location>
        <begin position="259"/>
        <end position="270"/>
    </location>
</feature>
<gene>
    <name evidence="2" type="ORF">NMP03_04265</name>
</gene>
<accession>A0ABY5L901</accession>
<evidence type="ECO:0000313" key="2">
    <source>
        <dbReference type="EMBL" id="UUL83450.1"/>
    </source>
</evidence>